<protein>
    <submittedName>
        <fullName evidence="1">Uncharacterized protein</fullName>
    </submittedName>
</protein>
<evidence type="ECO:0000313" key="1">
    <source>
        <dbReference type="EMBL" id="HCM30384.1"/>
    </source>
</evidence>
<comment type="caution">
    <text evidence="1">The sequence shown here is derived from an EMBL/GenBank/DDBJ whole genome shotgun (WGS) entry which is preliminary data.</text>
</comment>
<evidence type="ECO:0000313" key="2">
    <source>
        <dbReference type="Proteomes" id="UP000262257"/>
    </source>
</evidence>
<dbReference type="EMBL" id="DPXL01000013">
    <property type="protein sequence ID" value="HCM30384.1"/>
    <property type="molecule type" value="Genomic_DNA"/>
</dbReference>
<gene>
    <name evidence="1" type="ORF">DIC32_00795</name>
</gene>
<sequence length="116" mass="13333">MTDKSKWFVYKLENGHEFGCFRIKPYNSPACAAALRDLAVKKAIFKMSEFKFAQEYMKVIAKHVIQDWENVVFITSAGEMKGETPYSLENAYQLLMHSDPDMNLSGWIVEKAKSIT</sequence>
<dbReference type="AlphaFoldDB" id="A0A3D3FYA9"/>
<reference evidence="1 2" key="1">
    <citation type="journal article" date="2018" name="Nat. Biotechnol.">
        <title>A standardized bacterial taxonomy based on genome phylogeny substantially revises the tree of life.</title>
        <authorList>
            <person name="Parks D.H."/>
            <person name="Chuvochina M."/>
            <person name="Waite D.W."/>
            <person name="Rinke C."/>
            <person name="Skarshewski A."/>
            <person name="Chaumeil P.A."/>
            <person name="Hugenholtz P."/>
        </authorList>
    </citation>
    <scope>NUCLEOTIDE SEQUENCE [LARGE SCALE GENOMIC DNA]</scope>
    <source>
        <strain evidence="1">UBA10045</strain>
    </source>
</reference>
<dbReference type="Proteomes" id="UP000262257">
    <property type="component" value="Unassembled WGS sequence"/>
</dbReference>
<organism evidence="1 2">
    <name type="scientific">Acinetobacter radioresistens</name>
    <dbReference type="NCBI Taxonomy" id="40216"/>
    <lineage>
        <taxon>Bacteria</taxon>
        <taxon>Pseudomonadati</taxon>
        <taxon>Pseudomonadota</taxon>
        <taxon>Gammaproteobacteria</taxon>
        <taxon>Moraxellales</taxon>
        <taxon>Moraxellaceae</taxon>
        <taxon>Acinetobacter</taxon>
    </lineage>
</organism>
<accession>A0A3D3FYA9</accession>
<name>A0A3D3FYA9_ACIRA</name>
<proteinExistence type="predicted"/>